<dbReference type="Proteomes" id="UP000051401">
    <property type="component" value="Unassembled WGS sequence"/>
</dbReference>
<proteinExistence type="predicted"/>
<dbReference type="Gene3D" id="3.40.630.30">
    <property type="match status" value="1"/>
</dbReference>
<dbReference type="EMBL" id="CP031598">
    <property type="protein sequence ID" value="QEW26134.1"/>
    <property type="molecule type" value="Genomic_DNA"/>
</dbReference>
<dbReference type="KEGG" id="rid:RIdsm_01929"/>
<dbReference type="InterPro" id="IPR050769">
    <property type="entry name" value="NAT_camello-type"/>
</dbReference>
<dbReference type="AlphaFoldDB" id="A0A0T5PCB5"/>
<dbReference type="InterPro" id="IPR016181">
    <property type="entry name" value="Acyl_CoA_acyltransferase"/>
</dbReference>
<dbReference type="Proteomes" id="UP000325785">
    <property type="component" value="Chromosome"/>
</dbReference>
<name>A0A0T5PCB5_9RHOB</name>
<evidence type="ECO:0000313" key="5">
    <source>
        <dbReference type="Proteomes" id="UP000051401"/>
    </source>
</evidence>
<dbReference type="PANTHER" id="PTHR13947:SF37">
    <property type="entry name" value="LD18367P"/>
    <property type="match status" value="1"/>
</dbReference>
<dbReference type="InterPro" id="IPR000182">
    <property type="entry name" value="GNAT_dom"/>
</dbReference>
<dbReference type="Pfam" id="PF00583">
    <property type="entry name" value="Acetyltransf_1"/>
    <property type="match status" value="1"/>
</dbReference>
<sequence>METIEIREFTAADADWVVARHGVLYAQEAGFDASFEALVAEIVASFATSHDPARERGWIAERAGRRVGCIFCVRLDATTAKLRLFLVEPETRGTGLGRRLLDTCLGFAKHCGYARLSLWTHESHRAACALYKARGFACESSHPVHSFGQDLIEQSWTIDL</sequence>
<evidence type="ECO:0000259" key="2">
    <source>
        <dbReference type="PROSITE" id="PS51186"/>
    </source>
</evidence>
<keyword evidence="5" id="KW-1185">Reference proteome</keyword>
<dbReference type="STRING" id="540747.SAMN04488031_103342"/>
<organism evidence="3 5">
    <name type="scientific">Roseovarius indicus</name>
    <dbReference type="NCBI Taxonomy" id="540747"/>
    <lineage>
        <taxon>Bacteria</taxon>
        <taxon>Pseudomonadati</taxon>
        <taxon>Pseudomonadota</taxon>
        <taxon>Alphaproteobacteria</taxon>
        <taxon>Rhodobacterales</taxon>
        <taxon>Roseobacteraceae</taxon>
        <taxon>Roseovarius</taxon>
    </lineage>
</organism>
<dbReference type="RefSeq" id="WP_057813698.1">
    <property type="nucleotide sequence ID" value="NZ_CP031598.1"/>
</dbReference>
<dbReference type="GO" id="GO:0008080">
    <property type="term" value="F:N-acetyltransferase activity"/>
    <property type="evidence" value="ECO:0007669"/>
    <property type="project" value="InterPro"/>
</dbReference>
<reference evidence="3 5" key="1">
    <citation type="submission" date="2015-04" db="EMBL/GenBank/DDBJ databases">
        <title>The draft genome sequence of Roseovarius indicus B108T.</title>
        <authorList>
            <person name="Li G."/>
            <person name="Lai Q."/>
            <person name="Shao Z."/>
            <person name="Yan P."/>
        </authorList>
    </citation>
    <scope>NUCLEOTIDE SEQUENCE [LARGE SCALE GENOMIC DNA]</scope>
    <source>
        <strain evidence="3 5">B108</strain>
    </source>
</reference>
<dbReference type="PATRIC" id="fig|540747.5.peg.2467"/>
<gene>
    <name evidence="4" type="ORF">RIdsm_01929</name>
    <name evidence="3" type="ORF">XM52_04470</name>
</gene>
<dbReference type="PROSITE" id="PS51186">
    <property type="entry name" value="GNAT"/>
    <property type="match status" value="1"/>
</dbReference>
<dbReference type="EMBL" id="LAXI01000002">
    <property type="protein sequence ID" value="KRS18935.1"/>
    <property type="molecule type" value="Genomic_DNA"/>
</dbReference>
<protein>
    <submittedName>
        <fullName evidence="3 4">Acetyltransferase</fullName>
    </submittedName>
</protein>
<accession>A0A0T5PCB5</accession>
<reference evidence="4 6" key="2">
    <citation type="submission" date="2018-08" db="EMBL/GenBank/DDBJ databases">
        <title>Genetic Globetrotter - A new plasmid hitch-hiking vast phylogenetic and geographic distances.</title>
        <authorList>
            <person name="Vollmers J."/>
            <person name="Petersen J."/>
        </authorList>
    </citation>
    <scope>NUCLEOTIDE SEQUENCE [LARGE SCALE GENOMIC DNA]</scope>
    <source>
        <strain evidence="4 6">DSM 26383</strain>
    </source>
</reference>
<feature type="domain" description="N-acetyltransferase" evidence="2">
    <location>
        <begin position="4"/>
        <end position="160"/>
    </location>
</feature>
<dbReference type="OrthoDB" id="273614at2"/>
<evidence type="ECO:0000256" key="1">
    <source>
        <dbReference type="ARBA" id="ARBA00022679"/>
    </source>
</evidence>
<evidence type="ECO:0000313" key="4">
    <source>
        <dbReference type="EMBL" id="QEW26134.1"/>
    </source>
</evidence>
<evidence type="ECO:0000313" key="6">
    <source>
        <dbReference type="Proteomes" id="UP000325785"/>
    </source>
</evidence>
<evidence type="ECO:0000313" key="3">
    <source>
        <dbReference type="EMBL" id="KRS18935.1"/>
    </source>
</evidence>
<dbReference type="CDD" id="cd04301">
    <property type="entry name" value="NAT_SF"/>
    <property type="match status" value="1"/>
</dbReference>
<dbReference type="PANTHER" id="PTHR13947">
    <property type="entry name" value="GNAT FAMILY N-ACETYLTRANSFERASE"/>
    <property type="match status" value="1"/>
</dbReference>
<keyword evidence="1 3" id="KW-0808">Transferase</keyword>
<dbReference type="SUPFAM" id="SSF55729">
    <property type="entry name" value="Acyl-CoA N-acyltransferases (Nat)"/>
    <property type="match status" value="1"/>
</dbReference>